<dbReference type="Proteomes" id="UP000001072">
    <property type="component" value="Unassembled WGS sequence"/>
</dbReference>
<dbReference type="VEuPathDB" id="FungiDB:MELLADRAFT_111138"/>
<accession>F4S255</accession>
<dbReference type="KEGG" id="mlr:MELLADRAFT_111138"/>
<dbReference type="AlphaFoldDB" id="F4S255"/>
<organism evidence="2">
    <name type="scientific">Melampsora larici-populina (strain 98AG31 / pathotype 3-4-7)</name>
    <name type="common">Poplar leaf rust fungus</name>
    <dbReference type="NCBI Taxonomy" id="747676"/>
    <lineage>
        <taxon>Eukaryota</taxon>
        <taxon>Fungi</taxon>
        <taxon>Dikarya</taxon>
        <taxon>Basidiomycota</taxon>
        <taxon>Pucciniomycotina</taxon>
        <taxon>Pucciniomycetes</taxon>
        <taxon>Pucciniales</taxon>
        <taxon>Melampsoraceae</taxon>
        <taxon>Melampsora</taxon>
    </lineage>
</organism>
<dbReference type="GeneID" id="18924290"/>
<dbReference type="EMBL" id="GL883139">
    <property type="protein sequence ID" value="EGG01301.1"/>
    <property type="molecule type" value="Genomic_DNA"/>
</dbReference>
<dbReference type="HOGENOM" id="CLU_1069907_0_0_1"/>
<keyword evidence="2" id="KW-1185">Reference proteome</keyword>
<sequence length="260" mass="29969">MLNLESVAEWDNLDTDEQVGLSLYPTLGNTLEGTVDPNCRQQSPMRLFAVHDQKDFVDCGCVDKRCELLGPAASRPLRQGNLSSFGGEGLLQRDQNRRHCAMHSAFSAMWQKTDWMNIQTETLPGEVSTMCTNNSERAVRDFQYDEFNAVRRIFKKFEDVRTLVEEVDQLEEDGSNWFAWLHTCSIAIEYITGCQDYLSGMRPIIRTACALVIDRCALNMIRRTIHKNLEHVVQDCLRCHVAKYRLRQHFDPSRSGRVFR</sequence>
<evidence type="ECO:0000313" key="2">
    <source>
        <dbReference type="Proteomes" id="UP000001072"/>
    </source>
</evidence>
<name>F4S255_MELLP</name>
<dbReference type="InParanoid" id="F4S255"/>
<dbReference type="RefSeq" id="XP_007415402.1">
    <property type="nucleotide sequence ID" value="XM_007415340.1"/>
</dbReference>
<reference evidence="2" key="1">
    <citation type="journal article" date="2011" name="Proc. Natl. Acad. Sci. U.S.A.">
        <title>Obligate biotrophy features unraveled by the genomic analysis of rust fungi.</title>
        <authorList>
            <person name="Duplessis S."/>
            <person name="Cuomo C.A."/>
            <person name="Lin Y.-C."/>
            <person name="Aerts A."/>
            <person name="Tisserant E."/>
            <person name="Veneault-Fourrey C."/>
            <person name="Joly D.L."/>
            <person name="Hacquard S."/>
            <person name="Amselem J."/>
            <person name="Cantarel B.L."/>
            <person name="Chiu R."/>
            <person name="Coutinho P.M."/>
            <person name="Feau N."/>
            <person name="Field M."/>
            <person name="Frey P."/>
            <person name="Gelhaye E."/>
            <person name="Goldberg J."/>
            <person name="Grabherr M.G."/>
            <person name="Kodira C.D."/>
            <person name="Kohler A."/>
            <person name="Kuees U."/>
            <person name="Lindquist E.A."/>
            <person name="Lucas S.M."/>
            <person name="Mago R."/>
            <person name="Mauceli E."/>
            <person name="Morin E."/>
            <person name="Murat C."/>
            <person name="Pangilinan J.L."/>
            <person name="Park R."/>
            <person name="Pearson M."/>
            <person name="Quesneville H."/>
            <person name="Rouhier N."/>
            <person name="Sakthikumar S."/>
            <person name="Salamov A.A."/>
            <person name="Schmutz J."/>
            <person name="Selles B."/>
            <person name="Shapiro H."/>
            <person name="Tanguay P."/>
            <person name="Tuskan G.A."/>
            <person name="Henrissat B."/>
            <person name="Van de Peer Y."/>
            <person name="Rouze P."/>
            <person name="Ellis J.G."/>
            <person name="Dodds P.N."/>
            <person name="Schein J.E."/>
            <person name="Zhong S."/>
            <person name="Hamelin R.C."/>
            <person name="Grigoriev I.V."/>
            <person name="Szabo L.J."/>
            <person name="Martin F."/>
        </authorList>
    </citation>
    <scope>NUCLEOTIDE SEQUENCE [LARGE SCALE GENOMIC DNA]</scope>
    <source>
        <strain evidence="2">98AG31 / pathotype 3-4-7</strain>
    </source>
</reference>
<evidence type="ECO:0000313" key="1">
    <source>
        <dbReference type="EMBL" id="EGG01301.1"/>
    </source>
</evidence>
<proteinExistence type="predicted"/>
<protein>
    <submittedName>
        <fullName evidence="1">Uncharacterized protein</fullName>
    </submittedName>
</protein>
<gene>
    <name evidence="1" type="ORF">MELLADRAFT_111138</name>
</gene>